<gene>
    <name evidence="3" type="ORF">KC909_00110</name>
</gene>
<dbReference type="EMBL" id="JAGQLK010000002">
    <property type="protein sequence ID" value="MCA9382747.1"/>
    <property type="molecule type" value="Genomic_DNA"/>
</dbReference>
<dbReference type="AlphaFoldDB" id="A0A955L4C6"/>
<comment type="caution">
    <text evidence="3">The sequence shown here is derived from an EMBL/GenBank/DDBJ whole genome shotgun (WGS) entry which is preliminary data.</text>
</comment>
<keyword evidence="1" id="KW-0812">Transmembrane</keyword>
<keyword evidence="1" id="KW-1133">Transmembrane helix</keyword>
<feature type="domain" description="DUF8128" evidence="2">
    <location>
        <begin position="49"/>
        <end position="280"/>
    </location>
</feature>
<evidence type="ECO:0000259" key="2">
    <source>
        <dbReference type="Pfam" id="PF26449"/>
    </source>
</evidence>
<feature type="non-terminal residue" evidence="3">
    <location>
        <position position="317"/>
    </location>
</feature>
<keyword evidence="1" id="KW-0472">Membrane</keyword>
<dbReference type="InterPro" id="IPR058441">
    <property type="entry name" value="DUF8128"/>
</dbReference>
<organism evidence="3 4">
    <name type="scientific">Candidatus Dojkabacteria bacterium</name>
    <dbReference type="NCBI Taxonomy" id="2099670"/>
    <lineage>
        <taxon>Bacteria</taxon>
        <taxon>Candidatus Dojkabacteria</taxon>
    </lineage>
</organism>
<dbReference type="Proteomes" id="UP000783287">
    <property type="component" value="Unassembled WGS sequence"/>
</dbReference>
<feature type="transmembrane region" description="Helical" evidence="1">
    <location>
        <begin position="6"/>
        <end position="30"/>
    </location>
</feature>
<proteinExistence type="predicted"/>
<name>A0A955L4C6_9BACT</name>
<protein>
    <recommendedName>
        <fullName evidence="2">DUF8128 domain-containing protein</fullName>
    </recommendedName>
</protein>
<sequence length="317" mass="36406">MNQLLIIILSICGVTVFFAVIAWFVARYLYHKNKISESLQDKIILQISVPTNNEKSPLAAEQFFQALHGILKNDDKSKEHFSFEIVAVPKGIYFMIVCARRYKQFVENQVYAQYPQAQIKAIQDYTQFKSQTSRYFSSTELELKTSYYLPFKTFTSFEVDPLASITGAISKLQPGYQAWIQTVVRPIDNSWQAQGKAYVDARKNKTDSEGKKVQLESGESEFIRQIETKNNKVGFQFIIRIIAQGPDQILTEHMLEDIVASYKQFQTAQQNSLVIAKPAKGLGVKLKKLFLGTRRISRLTVEQRFVTRMLDEKSKNI</sequence>
<reference evidence="3" key="1">
    <citation type="submission" date="2020-04" db="EMBL/GenBank/DDBJ databases">
        <authorList>
            <person name="Zhang T."/>
        </authorList>
    </citation>
    <scope>NUCLEOTIDE SEQUENCE</scope>
    <source>
        <strain evidence="3">HKST-UBA14</strain>
    </source>
</reference>
<accession>A0A955L4C6</accession>
<reference evidence="3" key="2">
    <citation type="journal article" date="2021" name="Microbiome">
        <title>Successional dynamics and alternative stable states in a saline activated sludge microbial community over 9 years.</title>
        <authorList>
            <person name="Wang Y."/>
            <person name="Ye J."/>
            <person name="Ju F."/>
            <person name="Liu L."/>
            <person name="Boyd J.A."/>
            <person name="Deng Y."/>
            <person name="Parks D.H."/>
            <person name="Jiang X."/>
            <person name="Yin X."/>
            <person name="Woodcroft B.J."/>
            <person name="Tyson G.W."/>
            <person name="Hugenholtz P."/>
            <person name="Polz M.F."/>
            <person name="Zhang T."/>
        </authorList>
    </citation>
    <scope>NUCLEOTIDE SEQUENCE</scope>
    <source>
        <strain evidence="3">HKST-UBA14</strain>
    </source>
</reference>
<dbReference type="Pfam" id="PF26449">
    <property type="entry name" value="DUF8128"/>
    <property type="match status" value="1"/>
</dbReference>
<evidence type="ECO:0000256" key="1">
    <source>
        <dbReference type="SAM" id="Phobius"/>
    </source>
</evidence>
<evidence type="ECO:0000313" key="4">
    <source>
        <dbReference type="Proteomes" id="UP000783287"/>
    </source>
</evidence>
<evidence type="ECO:0000313" key="3">
    <source>
        <dbReference type="EMBL" id="MCA9382747.1"/>
    </source>
</evidence>